<dbReference type="Proteomes" id="UP001597118">
    <property type="component" value="Unassembled WGS sequence"/>
</dbReference>
<name>A0ABW4IFE2_9SPHI</name>
<comment type="caution">
    <text evidence="1">The sequence shown here is derived from an EMBL/GenBank/DDBJ whole genome shotgun (WGS) entry which is preliminary data.</text>
</comment>
<dbReference type="PROSITE" id="PS51257">
    <property type="entry name" value="PROKAR_LIPOPROTEIN"/>
    <property type="match status" value="1"/>
</dbReference>
<dbReference type="RefSeq" id="WP_379662696.1">
    <property type="nucleotide sequence ID" value="NZ_JBHUDG010000015.1"/>
</dbReference>
<dbReference type="PROSITE" id="PS00430">
    <property type="entry name" value="TONB_DEPENDENT_REC_1"/>
    <property type="match status" value="1"/>
</dbReference>
<gene>
    <name evidence="1" type="ORF">ACFSAH_10555</name>
</gene>
<keyword evidence="2" id="KW-1185">Reference proteome</keyword>
<dbReference type="InterPro" id="IPR010916">
    <property type="entry name" value="TonB_box_CS"/>
</dbReference>
<reference evidence="2" key="1">
    <citation type="journal article" date="2019" name="Int. J. Syst. Evol. Microbiol.">
        <title>The Global Catalogue of Microorganisms (GCM) 10K type strain sequencing project: providing services to taxonomists for standard genome sequencing and annotation.</title>
        <authorList>
            <consortium name="The Broad Institute Genomics Platform"/>
            <consortium name="The Broad Institute Genome Sequencing Center for Infectious Disease"/>
            <person name="Wu L."/>
            <person name="Ma J."/>
        </authorList>
    </citation>
    <scope>NUCLEOTIDE SEQUENCE [LARGE SCALE GENOMIC DNA]</scope>
    <source>
        <strain evidence="2">CCUG 53762</strain>
    </source>
</reference>
<evidence type="ECO:0000313" key="2">
    <source>
        <dbReference type="Proteomes" id="UP001597118"/>
    </source>
</evidence>
<proteinExistence type="predicted"/>
<evidence type="ECO:0000313" key="1">
    <source>
        <dbReference type="EMBL" id="MFD1630321.1"/>
    </source>
</evidence>
<protein>
    <submittedName>
        <fullName evidence="1">Uncharacterized protein</fullName>
    </submittedName>
</protein>
<organism evidence="1 2">
    <name type="scientific">Pseudopedobacter beijingensis</name>
    <dbReference type="NCBI Taxonomy" id="1207056"/>
    <lineage>
        <taxon>Bacteria</taxon>
        <taxon>Pseudomonadati</taxon>
        <taxon>Bacteroidota</taxon>
        <taxon>Sphingobacteriia</taxon>
        <taxon>Sphingobacteriales</taxon>
        <taxon>Sphingobacteriaceae</taxon>
        <taxon>Pseudopedobacter</taxon>
    </lineage>
</organism>
<dbReference type="EMBL" id="JBHUDG010000015">
    <property type="protein sequence ID" value="MFD1630321.1"/>
    <property type="molecule type" value="Genomic_DNA"/>
</dbReference>
<sequence length="257" mass="28963">MRKSLYKYVSVLMVVFFVVSCKKNDPIADLGTTNNEYAAQLRVSYNNTKVNFGDTLIVTASTWQRDDRFQKVGIYDNIVESFGIDMTLKQGTHIITKSDDVSTLTVVDSIVRKNVLLEVGSAQMDNYWVTHTNNYVIPYEYEVEHRDGSYPNDPSLITKLNDQEWDILKGLLAYNITKADYLLLFPTATPDHFTNGGTYVLSAKGMANLKAELERDMLVPIVTDLKKVGNYSIVIDVDAVTPTNTKTSSSRTFDIKL</sequence>
<accession>A0ABW4IFE2</accession>